<dbReference type="PANTHER" id="PTHR31956:SF1">
    <property type="entry name" value="NON-SPECIFIC PHOSPHOLIPASE C1"/>
    <property type="match status" value="1"/>
</dbReference>
<reference evidence="4 5" key="1">
    <citation type="journal article" date="2019" name="Int. J. Syst. Evol. Microbiol.">
        <title>The Global Catalogue of Microorganisms (GCM) 10K type strain sequencing project: providing services to taxonomists for standard genome sequencing and annotation.</title>
        <authorList>
            <consortium name="The Broad Institute Genomics Platform"/>
            <consortium name="The Broad Institute Genome Sequencing Center for Infectious Disease"/>
            <person name="Wu L."/>
            <person name="Ma J."/>
        </authorList>
    </citation>
    <scope>NUCLEOTIDE SEQUENCE [LARGE SCALE GENOMIC DNA]</scope>
    <source>
        <strain evidence="4 5">JCM 14545</strain>
    </source>
</reference>
<dbReference type="EMBL" id="BAAANN010000037">
    <property type="protein sequence ID" value="GAA1982658.1"/>
    <property type="molecule type" value="Genomic_DNA"/>
</dbReference>
<evidence type="ECO:0000313" key="5">
    <source>
        <dbReference type="Proteomes" id="UP001501116"/>
    </source>
</evidence>
<dbReference type="Pfam" id="PF04185">
    <property type="entry name" value="Phosphoesterase"/>
    <property type="match status" value="1"/>
</dbReference>
<dbReference type="InterPro" id="IPR007312">
    <property type="entry name" value="Phosphoesterase"/>
</dbReference>
<keyword evidence="5" id="KW-1185">Reference proteome</keyword>
<protein>
    <submittedName>
        <fullName evidence="4">Alkaline phosphatase family protein</fullName>
    </submittedName>
</protein>
<name>A0ABN2S983_9PSEU</name>
<dbReference type="RefSeq" id="WP_344428866.1">
    <property type="nucleotide sequence ID" value="NZ_BAAANN010000037.1"/>
</dbReference>
<evidence type="ECO:0000313" key="4">
    <source>
        <dbReference type="EMBL" id="GAA1982658.1"/>
    </source>
</evidence>
<proteinExistence type="predicted"/>
<feature type="chain" id="PRO_5046608539" evidence="3">
    <location>
        <begin position="36"/>
        <end position="540"/>
    </location>
</feature>
<evidence type="ECO:0000256" key="1">
    <source>
        <dbReference type="ARBA" id="ARBA00022801"/>
    </source>
</evidence>
<keyword evidence="3" id="KW-0732">Signal</keyword>
<keyword evidence="2" id="KW-0843">Virulence</keyword>
<sequence>MDKGFGRRRRRRLYGVGALASVAVLAVTAGSAATAVPAQPSHALPADWLPTVSPIKHVVVIFGENISFDHYFGTYPNAANTDGTPFQAARHTPKVDGLSHELLTNNPNAYNPKRLTHEQALTCDQNHNYGAEQAAFNGGKMDKFVEKTETDKCTGQPVLFGEPGLVMDYYDGNTVTGMWNYAQHYALNDNSFNTNFGPSTPGAINLISGNTHGVQAVDPVTHEPVSDDYAVQSPDEHGVGTMINDPEPAWDDCSDKNHTAKDNLATMHGRNIGDLLNQRHVTWGWFQGGFRPTGTANGYSVCGQKHANVGGQSSVDYSPHHEPFQYYPSTANPKHVPPSSVHAIGQSDQANHQYDVSDFNDSLKAGSMPAVSFLKAPEYQDGHAGYSDPLDEQQFVVDEINRIQRSPEWRSTAVVLAYDDSDGWYDHVRSRVVNGSHDAEQDQAVCTGKPTTQGSYADRCGYGPRLPLMVISPYSKVNFVDHTHTDQASVLRFIEDNWLTGRIGDSSFDARAGGMWNMLDLWWPSGGKLPLDPKTGAVTR</sequence>
<gene>
    <name evidence="4" type="ORF">GCM10009754_69520</name>
</gene>
<evidence type="ECO:0000256" key="2">
    <source>
        <dbReference type="ARBA" id="ARBA00023026"/>
    </source>
</evidence>
<dbReference type="PANTHER" id="PTHR31956">
    <property type="entry name" value="NON-SPECIFIC PHOSPHOLIPASE C4-RELATED"/>
    <property type="match status" value="1"/>
</dbReference>
<feature type="signal peptide" evidence="3">
    <location>
        <begin position="1"/>
        <end position="35"/>
    </location>
</feature>
<evidence type="ECO:0000256" key="3">
    <source>
        <dbReference type="SAM" id="SignalP"/>
    </source>
</evidence>
<dbReference type="CDD" id="cd16013">
    <property type="entry name" value="AcpA"/>
    <property type="match status" value="1"/>
</dbReference>
<dbReference type="Proteomes" id="UP001501116">
    <property type="component" value="Unassembled WGS sequence"/>
</dbReference>
<dbReference type="InterPro" id="IPR017850">
    <property type="entry name" value="Alkaline_phosphatase_core_sf"/>
</dbReference>
<accession>A0ABN2S983</accession>
<organism evidence="4 5">
    <name type="scientific">Amycolatopsis minnesotensis</name>
    <dbReference type="NCBI Taxonomy" id="337894"/>
    <lineage>
        <taxon>Bacteria</taxon>
        <taxon>Bacillati</taxon>
        <taxon>Actinomycetota</taxon>
        <taxon>Actinomycetes</taxon>
        <taxon>Pseudonocardiales</taxon>
        <taxon>Pseudonocardiaceae</taxon>
        <taxon>Amycolatopsis</taxon>
    </lineage>
</organism>
<dbReference type="Gene3D" id="3.40.720.10">
    <property type="entry name" value="Alkaline Phosphatase, subunit A"/>
    <property type="match status" value="1"/>
</dbReference>
<keyword evidence="1" id="KW-0378">Hydrolase</keyword>
<comment type="caution">
    <text evidence="4">The sequence shown here is derived from an EMBL/GenBank/DDBJ whole genome shotgun (WGS) entry which is preliminary data.</text>
</comment>